<name>E1SNI7_FERBD</name>
<dbReference type="Proteomes" id="UP000006683">
    <property type="component" value="Chromosome"/>
</dbReference>
<proteinExistence type="predicted"/>
<evidence type="ECO:0000259" key="2">
    <source>
        <dbReference type="Pfam" id="PF08241"/>
    </source>
</evidence>
<dbReference type="STRING" id="550540.Fbal_1467"/>
<dbReference type="EMBL" id="CP002209">
    <property type="protein sequence ID" value="ADN75671.1"/>
    <property type="molecule type" value="Genomic_DNA"/>
</dbReference>
<dbReference type="Gene3D" id="3.40.50.150">
    <property type="entry name" value="Vaccinia Virus protein VP39"/>
    <property type="match status" value="1"/>
</dbReference>
<dbReference type="GO" id="GO:0032259">
    <property type="term" value="P:methylation"/>
    <property type="evidence" value="ECO:0007669"/>
    <property type="project" value="UniProtKB-KW"/>
</dbReference>
<dbReference type="HOGENOM" id="CLU_075049_1_0_6"/>
<dbReference type="eggNOG" id="COG2226">
    <property type="taxonomic scope" value="Bacteria"/>
</dbReference>
<feature type="domain" description="Methyltransferase type 11" evidence="2">
    <location>
        <begin position="76"/>
        <end position="124"/>
    </location>
</feature>
<sequence>MLRPAYSESPIEPPPSWQALPYGDWLKEQVESGLDEWWPRIFGYHLLKLGPLADTLPTRLCPVPHQFGLAPQRGSVRAELTRLPLQNASIDAALVPFCLEFQQDPHALLRELDRVLISGGHLVLVGFSVLSPLAFGYLWPKHHHQFPWSGRLFTPGRVHDWLSLLGYRVLSHESLAHHTMLWSPEKFPTAQRWLADLAPGFGSVYLIVARKMEAPLTPARQRWHLRRPLVGQPVREAVGRESKPQVAARQRSDTTKG</sequence>
<evidence type="ECO:0000313" key="3">
    <source>
        <dbReference type="EMBL" id="ADN75671.1"/>
    </source>
</evidence>
<evidence type="ECO:0000256" key="1">
    <source>
        <dbReference type="SAM" id="MobiDB-lite"/>
    </source>
</evidence>
<organism evidence="3 4">
    <name type="scientific">Ferrimonas balearica (strain DSM 9799 / CCM 4581 / KCTC 23876 / PAT)</name>
    <dbReference type="NCBI Taxonomy" id="550540"/>
    <lineage>
        <taxon>Bacteria</taxon>
        <taxon>Pseudomonadati</taxon>
        <taxon>Pseudomonadota</taxon>
        <taxon>Gammaproteobacteria</taxon>
        <taxon>Alteromonadales</taxon>
        <taxon>Ferrimonadaceae</taxon>
        <taxon>Ferrimonas</taxon>
    </lineage>
</organism>
<feature type="region of interest" description="Disordered" evidence="1">
    <location>
        <begin position="236"/>
        <end position="257"/>
    </location>
</feature>
<dbReference type="GO" id="GO:0008757">
    <property type="term" value="F:S-adenosylmethionine-dependent methyltransferase activity"/>
    <property type="evidence" value="ECO:0007669"/>
    <property type="project" value="InterPro"/>
</dbReference>
<dbReference type="InterPro" id="IPR013216">
    <property type="entry name" value="Methyltransf_11"/>
</dbReference>
<dbReference type="Pfam" id="PF08241">
    <property type="entry name" value="Methyltransf_11"/>
    <property type="match status" value="1"/>
</dbReference>
<keyword evidence="3" id="KW-0808">Transferase</keyword>
<dbReference type="KEGG" id="fbl:Fbal_1467"/>
<reference evidence="3 4" key="1">
    <citation type="journal article" date="2010" name="Stand. Genomic Sci.">
        <title>Complete genome sequence of Ferrimonas balearica type strain (PAT).</title>
        <authorList>
            <person name="Nolan M."/>
            <person name="Sikorski J."/>
            <person name="Davenport K."/>
            <person name="Lucas S."/>
            <person name="Glavina Del Rio T."/>
            <person name="Tice H."/>
            <person name="Cheng J."/>
            <person name="Goodwin L."/>
            <person name="Pitluck S."/>
            <person name="Liolios K."/>
            <person name="Ivanova N."/>
            <person name="Mavromatis K."/>
            <person name="Ovchinnikova G."/>
            <person name="Pati A."/>
            <person name="Chen A."/>
            <person name="Palaniappan K."/>
            <person name="Land M."/>
            <person name="Hauser L."/>
            <person name="Chang Y."/>
            <person name="Jeffries C."/>
            <person name="Tapia R."/>
            <person name="Brettin T."/>
            <person name="Detter J."/>
            <person name="Han C."/>
            <person name="Yasawong M."/>
            <person name="Rohde M."/>
            <person name="Tindall B."/>
            <person name="Goker M."/>
            <person name="Woyke T."/>
            <person name="Bristow J."/>
            <person name="Eisen J."/>
            <person name="Markowitz V."/>
            <person name="Hugenholtz P."/>
            <person name="Kyrpides N."/>
            <person name="Klenk H."/>
            <person name="Lapidus A."/>
        </authorList>
    </citation>
    <scope>NUCLEOTIDE SEQUENCE [LARGE SCALE GENOMIC DNA]</scope>
    <source>
        <strain evidence="4">DSM 9799 / CCM 4581 / KCTC 23876 / PAT</strain>
    </source>
</reference>
<dbReference type="InterPro" id="IPR029063">
    <property type="entry name" value="SAM-dependent_MTases_sf"/>
</dbReference>
<evidence type="ECO:0000313" key="4">
    <source>
        <dbReference type="Proteomes" id="UP000006683"/>
    </source>
</evidence>
<protein>
    <submittedName>
        <fullName evidence="3">Methyltransferase type 11</fullName>
    </submittedName>
</protein>
<keyword evidence="4" id="KW-1185">Reference proteome</keyword>
<dbReference type="SUPFAM" id="SSF53335">
    <property type="entry name" value="S-adenosyl-L-methionine-dependent methyltransferases"/>
    <property type="match status" value="1"/>
</dbReference>
<dbReference type="AlphaFoldDB" id="E1SNI7"/>
<dbReference type="OrthoDB" id="6191410at2"/>
<gene>
    <name evidence="3" type="ordered locus">Fbal_1467</name>
</gene>
<dbReference type="RefSeq" id="WP_013344977.1">
    <property type="nucleotide sequence ID" value="NC_014541.1"/>
</dbReference>
<keyword evidence="3" id="KW-0489">Methyltransferase</keyword>
<dbReference type="GeneID" id="67181683"/>
<accession>E1SNI7</accession>